<dbReference type="RefSeq" id="WP_230742149.1">
    <property type="nucleotide sequence ID" value="NZ_PGCK01000007.1"/>
</dbReference>
<dbReference type="InterPro" id="IPR036259">
    <property type="entry name" value="MFS_trans_sf"/>
</dbReference>
<feature type="domain" description="Major facilitator superfamily (MFS) profile" evidence="9">
    <location>
        <begin position="22"/>
        <end position="474"/>
    </location>
</feature>
<dbReference type="Proteomes" id="UP001320159">
    <property type="component" value="Unassembled WGS sequence"/>
</dbReference>
<dbReference type="PANTHER" id="PTHR42718:SF9">
    <property type="entry name" value="MAJOR FACILITATOR SUPERFAMILY MULTIDRUG TRANSPORTER MFSC"/>
    <property type="match status" value="1"/>
</dbReference>
<accession>A0AAP2RDV5</accession>
<protein>
    <submittedName>
        <fullName evidence="10">MFS transporter</fullName>
    </submittedName>
</protein>
<dbReference type="PRINTS" id="PR01036">
    <property type="entry name" value="TCRTETB"/>
</dbReference>
<dbReference type="AlphaFoldDB" id="A0AAP2RDV5"/>
<evidence type="ECO:0000313" key="10">
    <source>
        <dbReference type="EMBL" id="MCD1295297.1"/>
    </source>
</evidence>
<evidence type="ECO:0000256" key="7">
    <source>
        <dbReference type="ARBA" id="ARBA00023136"/>
    </source>
</evidence>
<evidence type="ECO:0000313" key="11">
    <source>
        <dbReference type="Proteomes" id="UP001320159"/>
    </source>
</evidence>
<keyword evidence="4" id="KW-1003">Cell membrane</keyword>
<feature type="transmembrane region" description="Helical" evidence="8">
    <location>
        <begin position="232"/>
        <end position="256"/>
    </location>
</feature>
<keyword evidence="7 8" id="KW-0472">Membrane</keyword>
<feature type="transmembrane region" description="Helical" evidence="8">
    <location>
        <begin position="56"/>
        <end position="76"/>
    </location>
</feature>
<proteinExistence type="inferred from homology"/>
<dbReference type="InterPro" id="IPR011701">
    <property type="entry name" value="MFS"/>
</dbReference>
<dbReference type="Gene3D" id="1.20.1720.10">
    <property type="entry name" value="Multidrug resistance protein D"/>
    <property type="match status" value="1"/>
</dbReference>
<dbReference type="CDD" id="cd17321">
    <property type="entry name" value="MFS_MMR_MDR_like"/>
    <property type="match status" value="1"/>
</dbReference>
<dbReference type="PROSITE" id="PS50850">
    <property type="entry name" value="MFS"/>
    <property type="match status" value="1"/>
</dbReference>
<evidence type="ECO:0000256" key="8">
    <source>
        <dbReference type="SAM" id="Phobius"/>
    </source>
</evidence>
<dbReference type="InterPro" id="IPR004638">
    <property type="entry name" value="EmrB-like"/>
</dbReference>
<reference evidence="10 11" key="1">
    <citation type="submission" date="2017-11" db="EMBL/GenBank/DDBJ databases">
        <title>Isolation and Characterization of Family Methanocellaceae Species from Potential Methane Hydrate Area Offshore Southwestern Taiwan.</title>
        <authorList>
            <person name="Zhang W.-L."/>
            <person name="Chen W.-C."/>
            <person name="Lai M.-C."/>
            <person name="Chen S.-C."/>
        </authorList>
    </citation>
    <scope>NUCLEOTIDE SEQUENCE [LARGE SCALE GENOMIC DNA]</scope>
    <source>
        <strain evidence="10 11">CWC-04</strain>
    </source>
</reference>
<keyword evidence="3" id="KW-0813">Transport</keyword>
<dbReference type="EMBL" id="PGCK01000007">
    <property type="protein sequence ID" value="MCD1295297.1"/>
    <property type="molecule type" value="Genomic_DNA"/>
</dbReference>
<gene>
    <name evidence="10" type="ORF">CUJ83_09825</name>
</gene>
<organism evidence="10 11">
    <name type="scientific">Methanooceanicella nereidis</name>
    <dbReference type="NCBI Taxonomy" id="2052831"/>
    <lineage>
        <taxon>Archaea</taxon>
        <taxon>Methanobacteriati</taxon>
        <taxon>Methanobacteriota</taxon>
        <taxon>Stenosarchaea group</taxon>
        <taxon>Methanomicrobia</taxon>
        <taxon>Methanocellales</taxon>
        <taxon>Methanocellaceae</taxon>
        <taxon>Methanooceanicella</taxon>
    </lineage>
</organism>
<feature type="transmembrane region" description="Helical" evidence="8">
    <location>
        <begin position="208"/>
        <end position="226"/>
    </location>
</feature>
<feature type="transmembrane region" description="Helical" evidence="8">
    <location>
        <begin position="113"/>
        <end position="135"/>
    </location>
</feature>
<dbReference type="InterPro" id="IPR020846">
    <property type="entry name" value="MFS_dom"/>
</dbReference>
<feature type="transmembrane region" description="Helical" evidence="8">
    <location>
        <begin position="410"/>
        <end position="431"/>
    </location>
</feature>
<dbReference type="SUPFAM" id="SSF103473">
    <property type="entry name" value="MFS general substrate transporter"/>
    <property type="match status" value="1"/>
</dbReference>
<feature type="transmembrane region" description="Helical" evidence="8">
    <location>
        <begin position="20"/>
        <end position="44"/>
    </location>
</feature>
<comment type="caution">
    <text evidence="10">The sequence shown here is derived from an EMBL/GenBank/DDBJ whole genome shotgun (WGS) entry which is preliminary data.</text>
</comment>
<comment type="subcellular location">
    <subcellularLocation>
        <location evidence="1">Cell membrane</location>
        <topology evidence="1">Multi-pass membrane protein</topology>
    </subcellularLocation>
</comment>
<keyword evidence="5 8" id="KW-0812">Transmembrane</keyword>
<name>A0AAP2RDV5_9EURY</name>
<feature type="transmembrane region" description="Helical" evidence="8">
    <location>
        <begin position="147"/>
        <end position="168"/>
    </location>
</feature>
<feature type="transmembrane region" description="Helical" evidence="8">
    <location>
        <begin position="312"/>
        <end position="329"/>
    </location>
</feature>
<evidence type="ECO:0000259" key="9">
    <source>
        <dbReference type="PROSITE" id="PS50850"/>
    </source>
</evidence>
<dbReference type="GO" id="GO:0005886">
    <property type="term" value="C:plasma membrane"/>
    <property type="evidence" value="ECO:0007669"/>
    <property type="project" value="UniProtKB-SubCell"/>
</dbReference>
<evidence type="ECO:0000256" key="4">
    <source>
        <dbReference type="ARBA" id="ARBA00022475"/>
    </source>
</evidence>
<sequence length="474" mass="51376">MQQSVQMQEISQDTVYKNRYVILAVILIGVLMAVLDGFMISIALPTITMFFNVNVAQSQWVITGYLISMTCLFIVFGRVSEYTGKVKLFMTGFAIFTLSSLACGLASSIDQLIAFRIIQGIGASMVAGISGAMIYHAFPQNEIGRAMGYYMATVAIGSLIAPALGGFLVDSMGWQYIFFINIPIGVLLLALAFKYLKLPEMISKSLEIDWIGMGTLIVTVVSLMLLCSEFASSIRITTSSIIYSVIFAAALIIFTFQESRCKKPLLELSIFRNKRFTLPILSMMCVVAVFNIGAVIWPFYFQGVMGYTPSQVGLLFMVTPLVMMFAGPVSGKLYDKYQWKYTAGTGAFIAAIAFLLLGYAFMAIDLTFIIPAFIIWGIGYSLFTSPNNAEVLSSLPREKTAIASSVSSTARNLGSTLGISLASILLMFWLGMAGYNGVVLSAGQSLLANSISVIMIAGGVLCILGAVTSVLRNI</sequence>
<feature type="transmembrane region" description="Helical" evidence="8">
    <location>
        <begin position="88"/>
        <end position="107"/>
    </location>
</feature>
<dbReference type="GO" id="GO:0022857">
    <property type="term" value="F:transmembrane transporter activity"/>
    <property type="evidence" value="ECO:0007669"/>
    <property type="project" value="InterPro"/>
</dbReference>
<dbReference type="NCBIfam" id="TIGR00711">
    <property type="entry name" value="efflux_EmrB"/>
    <property type="match status" value="1"/>
</dbReference>
<evidence type="ECO:0000256" key="2">
    <source>
        <dbReference type="ARBA" id="ARBA00008537"/>
    </source>
</evidence>
<keyword evidence="6 8" id="KW-1133">Transmembrane helix</keyword>
<feature type="transmembrane region" description="Helical" evidence="8">
    <location>
        <begin position="276"/>
        <end position="300"/>
    </location>
</feature>
<feature type="transmembrane region" description="Helical" evidence="8">
    <location>
        <begin position="341"/>
        <end position="362"/>
    </location>
</feature>
<keyword evidence="11" id="KW-1185">Reference proteome</keyword>
<evidence type="ECO:0000256" key="3">
    <source>
        <dbReference type="ARBA" id="ARBA00022448"/>
    </source>
</evidence>
<dbReference type="Gene3D" id="1.20.1250.20">
    <property type="entry name" value="MFS general substrate transporter like domains"/>
    <property type="match status" value="1"/>
</dbReference>
<dbReference type="Pfam" id="PF07690">
    <property type="entry name" value="MFS_1"/>
    <property type="match status" value="1"/>
</dbReference>
<dbReference type="PANTHER" id="PTHR42718">
    <property type="entry name" value="MAJOR FACILITATOR SUPERFAMILY MULTIDRUG TRANSPORTER MFSC"/>
    <property type="match status" value="1"/>
</dbReference>
<feature type="transmembrane region" description="Helical" evidence="8">
    <location>
        <begin position="174"/>
        <end position="196"/>
    </location>
</feature>
<evidence type="ECO:0000256" key="6">
    <source>
        <dbReference type="ARBA" id="ARBA00022989"/>
    </source>
</evidence>
<comment type="similarity">
    <text evidence="2">Belongs to the major facilitator superfamily. EmrB family.</text>
</comment>
<evidence type="ECO:0000256" key="5">
    <source>
        <dbReference type="ARBA" id="ARBA00022692"/>
    </source>
</evidence>
<feature type="transmembrane region" description="Helical" evidence="8">
    <location>
        <begin position="451"/>
        <end position="471"/>
    </location>
</feature>
<evidence type="ECO:0000256" key="1">
    <source>
        <dbReference type="ARBA" id="ARBA00004651"/>
    </source>
</evidence>